<organism evidence="11 12">
    <name type="scientific">Rhodopseudomonas pentothenatexigens</name>
    <dbReference type="NCBI Taxonomy" id="999699"/>
    <lineage>
        <taxon>Bacteria</taxon>
        <taxon>Pseudomonadati</taxon>
        <taxon>Pseudomonadota</taxon>
        <taxon>Alphaproteobacteria</taxon>
        <taxon>Hyphomicrobiales</taxon>
        <taxon>Nitrobacteraceae</taxon>
        <taxon>Rhodopseudomonas</taxon>
    </lineage>
</organism>
<keyword evidence="13" id="KW-1185">Reference proteome</keyword>
<feature type="transmembrane region" description="Helical" evidence="9">
    <location>
        <begin position="235"/>
        <end position="258"/>
    </location>
</feature>
<evidence type="ECO:0000256" key="5">
    <source>
        <dbReference type="ARBA" id="ARBA00022970"/>
    </source>
</evidence>
<dbReference type="GO" id="GO:0022857">
    <property type="term" value="F:transmembrane transporter activity"/>
    <property type="evidence" value="ECO:0007669"/>
    <property type="project" value="InterPro"/>
</dbReference>
<keyword evidence="7 9" id="KW-0472">Membrane</keyword>
<feature type="transmembrane region" description="Helical" evidence="9">
    <location>
        <begin position="106"/>
        <end position="130"/>
    </location>
</feature>
<dbReference type="CDD" id="cd06582">
    <property type="entry name" value="TM_PBP1_LivH_like"/>
    <property type="match status" value="1"/>
</dbReference>
<feature type="transmembrane region" description="Helical" evidence="9">
    <location>
        <begin position="180"/>
        <end position="204"/>
    </location>
</feature>
<name>A0A336JNP7_9BRAD</name>
<evidence type="ECO:0000256" key="2">
    <source>
        <dbReference type="ARBA" id="ARBA00022448"/>
    </source>
</evidence>
<proteinExistence type="inferred from homology"/>
<evidence type="ECO:0000313" key="10">
    <source>
        <dbReference type="EMBL" id="RED38001.1"/>
    </source>
</evidence>
<sequence>MRRGLAHTSSTRKGVMRGLDPRIHRSKRMDCRVEPGNDAVRISMNTHLLIQLLVNGLVVGTLYGVVAMSFVLIYKATQVVNFAQGELLLIGAWVCWALLAKYQVPFWLGMPLTLVFMFVFGIAVQIVVLRPMIGEPIISVIMVTIALSTVFQAALKWIFGVSPQPFPQIFATQSISIGGLQIQTVYVMSLVVSVAMMVGMAWFFKVSKYGLAMRATAFNQQVAQSLGISVKSVFAMAWAISATVSAVAGVVVAVVNGVSSGLSAYGIKVFPAAILGGLDSIGGAVLGGIIIGLLENIAQYIDSEYLHWGNLYEIAPFYVLIIILMIKPYGLFGTKDIERI</sequence>
<dbReference type="Proteomes" id="UP000252631">
    <property type="component" value="Unassembled WGS sequence"/>
</dbReference>
<feature type="transmembrane region" description="Helical" evidence="9">
    <location>
        <begin position="314"/>
        <end position="332"/>
    </location>
</feature>
<evidence type="ECO:0000256" key="9">
    <source>
        <dbReference type="SAM" id="Phobius"/>
    </source>
</evidence>
<keyword evidence="4 9" id="KW-0812">Transmembrane</keyword>
<evidence type="ECO:0000256" key="3">
    <source>
        <dbReference type="ARBA" id="ARBA00022475"/>
    </source>
</evidence>
<dbReference type="PANTHER" id="PTHR11795">
    <property type="entry name" value="BRANCHED-CHAIN AMINO ACID TRANSPORT SYSTEM PERMEASE PROTEIN LIVH"/>
    <property type="match status" value="1"/>
</dbReference>
<evidence type="ECO:0000313" key="12">
    <source>
        <dbReference type="Proteomes" id="UP000252631"/>
    </source>
</evidence>
<dbReference type="AlphaFoldDB" id="A0A336JNP7"/>
<comment type="subcellular location">
    <subcellularLocation>
        <location evidence="1">Cell membrane</location>
        <topology evidence="1">Multi-pass membrane protein</topology>
    </subcellularLocation>
</comment>
<dbReference type="InterPro" id="IPR001851">
    <property type="entry name" value="ABC_transp_permease"/>
</dbReference>
<keyword evidence="6 9" id="KW-1133">Transmembrane helix</keyword>
<dbReference type="EMBL" id="QRDT01000005">
    <property type="protein sequence ID" value="RED38001.1"/>
    <property type="molecule type" value="Genomic_DNA"/>
</dbReference>
<keyword evidence="3" id="KW-1003">Cell membrane</keyword>
<feature type="transmembrane region" description="Helical" evidence="9">
    <location>
        <begin position="270"/>
        <end position="294"/>
    </location>
</feature>
<reference evidence="10 13" key="2">
    <citation type="submission" date="2018-07" db="EMBL/GenBank/DDBJ databases">
        <title>Genomic Encyclopedia of Archaeal and Bacterial Type Strains, Phase II (KMG-II): from individual species to whole genera.</title>
        <authorList>
            <person name="Goeker M."/>
        </authorList>
    </citation>
    <scope>NUCLEOTIDE SEQUENCE [LARGE SCALE GENOMIC DNA]</scope>
    <source>
        <strain evidence="10 13">JA575</strain>
    </source>
</reference>
<dbReference type="InterPro" id="IPR052157">
    <property type="entry name" value="BCAA_transport_permease"/>
</dbReference>
<dbReference type="GO" id="GO:0006865">
    <property type="term" value="P:amino acid transport"/>
    <property type="evidence" value="ECO:0007669"/>
    <property type="project" value="UniProtKB-KW"/>
</dbReference>
<comment type="similarity">
    <text evidence="8">Belongs to the binding-protein-dependent transport system permease family. LivHM subfamily.</text>
</comment>
<feature type="transmembrane region" description="Helical" evidence="9">
    <location>
        <begin position="79"/>
        <end position="99"/>
    </location>
</feature>
<accession>A0A336JNP7</accession>
<feature type="transmembrane region" description="Helical" evidence="9">
    <location>
        <begin position="136"/>
        <end position="159"/>
    </location>
</feature>
<evidence type="ECO:0000256" key="8">
    <source>
        <dbReference type="ARBA" id="ARBA00037998"/>
    </source>
</evidence>
<dbReference type="Pfam" id="PF02653">
    <property type="entry name" value="BPD_transp_2"/>
    <property type="match status" value="1"/>
</dbReference>
<protein>
    <submittedName>
        <fullName evidence="11">Amino acid/amide ABC transporter membrane protein 1 (HAAT family)</fullName>
    </submittedName>
</protein>
<evidence type="ECO:0000256" key="4">
    <source>
        <dbReference type="ARBA" id="ARBA00022692"/>
    </source>
</evidence>
<evidence type="ECO:0000256" key="1">
    <source>
        <dbReference type="ARBA" id="ARBA00004651"/>
    </source>
</evidence>
<dbReference type="Proteomes" id="UP000256343">
    <property type="component" value="Unassembled WGS sequence"/>
</dbReference>
<reference evidence="11 12" key="1">
    <citation type="submission" date="2017-08" db="EMBL/GenBank/DDBJ databases">
        <authorList>
            <person name="de Groot N.N."/>
        </authorList>
    </citation>
    <scope>NUCLEOTIDE SEQUENCE [LARGE SCALE GENOMIC DNA]</scope>
    <source>
        <strain evidence="11 12">JA575</strain>
    </source>
</reference>
<evidence type="ECO:0000256" key="6">
    <source>
        <dbReference type="ARBA" id="ARBA00022989"/>
    </source>
</evidence>
<dbReference type="PANTHER" id="PTHR11795:SF451">
    <property type="entry name" value="ABC TRANSPORTER PERMEASE PROTEIN"/>
    <property type="match status" value="1"/>
</dbReference>
<keyword evidence="2" id="KW-0813">Transport</keyword>
<evidence type="ECO:0000313" key="11">
    <source>
        <dbReference type="EMBL" id="SSW90026.1"/>
    </source>
</evidence>
<evidence type="ECO:0000313" key="13">
    <source>
        <dbReference type="Proteomes" id="UP000256343"/>
    </source>
</evidence>
<feature type="transmembrane region" description="Helical" evidence="9">
    <location>
        <begin position="48"/>
        <end position="73"/>
    </location>
</feature>
<dbReference type="GO" id="GO:0005886">
    <property type="term" value="C:plasma membrane"/>
    <property type="evidence" value="ECO:0007669"/>
    <property type="project" value="UniProtKB-SubCell"/>
</dbReference>
<dbReference type="EMBL" id="UFQQ01000005">
    <property type="protein sequence ID" value="SSW90026.1"/>
    <property type="molecule type" value="Genomic_DNA"/>
</dbReference>
<evidence type="ECO:0000256" key="7">
    <source>
        <dbReference type="ARBA" id="ARBA00023136"/>
    </source>
</evidence>
<keyword evidence="5" id="KW-0029">Amino-acid transport</keyword>
<gene>
    <name evidence="10" type="ORF">BJ125_10580</name>
    <name evidence="11" type="ORF">SAMN05892882_10580</name>
</gene>